<keyword evidence="3" id="KW-1185">Reference proteome</keyword>
<reference evidence="2 3" key="1">
    <citation type="submission" date="2017-07" db="EMBL/GenBank/DDBJ databases">
        <title>Complete genome sequence of Oryzomicrobium terrae TPP412.</title>
        <authorList>
            <person name="Chiu L.-W."/>
            <person name="Lo K.-J."/>
            <person name="Tsai Y.-M."/>
            <person name="Lin S.-S."/>
            <person name="Kuo C.-H."/>
            <person name="Liu C.-T."/>
        </authorList>
    </citation>
    <scope>NUCLEOTIDE SEQUENCE [LARGE SCALE GENOMIC DNA]</scope>
    <source>
        <strain evidence="2 3">TPP412</strain>
    </source>
</reference>
<dbReference type="InterPro" id="IPR000504">
    <property type="entry name" value="RRM_dom"/>
</dbReference>
<evidence type="ECO:0000259" key="1">
    <source>
        <dbReference type="PROSITE" id="PS50102"/>
    </source>
</evidence>
<dbReference type="Proteomes" id="UP000323671">
    <property type="component" value="Chromosome"/>
</dbReference>
<accession>A0A5C1ECI5</accession>
<dbReference type="PROSITE" id="PS50102">
    <property type="entry name" value="RRM"/>
    <property type="match status" value="1"/>
</dbReference>
<dbReference type="InterPro" id="IPR035979">
    <property type="entry name" value="RBD_domain_sf"/>
</dbReference>
<sequence>MAKLCLGGFSAAVSSDDIRAGLERYGEVIDVTLITEGNPDKPLAMVEFAMDPISLHELANRLDGLWHDGQFLRVFTMLRD</sequence>
<dbReference type="GO" id="GO:0003723">
    <property type="term" value="F:RNA binding"/>
    <property type="evidence" value="ECO:0007669"/>
    <property type="project" value="InterPro"/>
</dbReference>
<evidence type="ECO:0000313" key="2">
    <source>
        <dbReference type="EMBL" id="QEL66365.1"/>
    </source>
</evidence>
<proteinExistence type="predicted"/>
<name>A0A5C1ECI5_9RHOO</name>
<dbReference type="KEGG" id="otr:OTERR_28890"/>
<dbReference type="SUPFAM" id="SSF54928">
    <property type="entry name" value="RNA-binding domain, RBD"/>
    <property type="match status" value="1"/>
</dbReference>
<gene>
    <name evidence="2" type="ORF">OTERR_28890</name>
</gene>
<dbReference type="AlphaFoldDB" id="A0A5C1ECI5"/>
<dbReference type="CDD" id="cd00590">
    <property type="entry name" value="RRM_SF"/>
    <property type="match status" value="1"/>
</dbReference>
<evidence type="ECO:0000313" key="3">
    <source>
        <dbReference type="Proteomes" id="UP000323671"/>
    </source>
</evidence>
<protein>
    <recommendedName>
        <fullName evidence="1">RRM domain-containing protein</fullName>
    </recommendedName>
</protein>
<organism evidence="2 3">
    <name type="scientific">Oryzomicrobium terrae</name>
    <dbReference type="NCBI Taxonomy" id="1735038"/>
    <lineage>
        <taxon>Bacteria</taxon>
        <taxon>Pseudomonadati</taxon>
        <taxon>Pseudomonadota</taxon>
        <taxon>Betaproteobacteria</taxon>
        <taxon>Rhodocyclales</taxon>
        <taxon>Rhodocyclaceae</taxon>
        <taxon>Oryzomicrobium</taxon>
    </lineage>
</organism>
<dbReference type="Gene3D" id="3.30.70.330">
    <property type="match status" value="1"/>
</dbReference>
<dbReference type="RefSeq" id="WP_149426230.1">
    <property type="nucleotide sequence ID" value="NZ_CP022579.1"/>
</dbReference>
<dbReference type="EMBL" id="CP022579">
    <property type="protein sequence ID" value="QEL66365.1"/>
    <property type="molecule type" value="Genomic_DNA"/>
</dbReference>
<dbReference type="InterPro" id="IPR012677">
    <property type="entry name" value="Nucleotide-bd_a/b_plait_sf"/>
</dbReference>
<feature type="domain" description="RRM" evidence="1">
    <location>
        <begin position="2"/>
        <end position="74"/>
    </location>
</feature>